<organism evidence="2 3">
    <name type="scientific">Azomonas macrocytogenes</name>
    <name type="common">Azotobacter macrocytogenes</name>
    <dbReference type="NCBI Taxonomy" id="69962"/>
    <lineage>
        <taxon>Bacteria</taxon>
        <taxon>Pseudomonadati</taxon>
        <taxon>Pseudomonadota</taxon>
        <taxon>Gammaproteobacteria</taxon>
        <taxon>Pseudomonadales</taxon>
        <taxon>Pseudomonadaceae</taxon>
        <taxon>Azomonas</taxon>
    </lineage>
</organism>
<evidence type="ECO:0008006" key="4">
    <source>
        <dbReference type="Google" id="ProtNLM"/>
    </source>
</evidence>
<accession>A0A839T6A4</accession>
<reference evidence="2 3" key="1">
    <citation type="submission" date="2020-08" db="EMBL/GenBank/DDBJ databases">
        <title>Genomic Encyclopedia of Type Strains, Phase III (KMG-III): the genomes of soil and plant-associated and newly described type strains.</title>
        <authorList>
            <person name="Whitman W."/>
        </authorList>
    </citation>
    <scope>NUCLEOTIDE SEQUENCE [LARGE SCALE GENOMIC DNA]</scope>
    <source>
        <strain evidence="2 3">CECT 4462</strain>
    </source>
</reference>
<feature type="signal peptide" evidence="1">
    <location>
        <begin position="1"/>
        <end position="21"/>
    </location>
</feature>
<dbReference type="Pfam" id="PF12276">
    <property type="entry name" value="DUF3617"/>
    <property type="match status" value="1"/>
</dbReference>
<dbReference type="RefSeq" id="WP_183166168.1">
    <property type="nucleotide sequence ID" value="NZ_JACHXI010000006.1"/>
</dbReference>
<evidence type="ECO:0000313" key="2">
    <source>
        <dbReference type="EMBL" id="MBB3103213.1"/>
    </source>
</evidence>
<dbReference type="Proteomes" id="UP000549250">
    <property type="component" value="Unassembled WGS sequence"/>
</dbReference>
<evidence type="ECO:0000256" key="1">
    <source>
        <dbReference type="SAM" id="SignalP"/>
    </source>
</evidence>
<proteinExistence type="predicted"/>
<protein>
    <recommendedName>
        <fullName evidence="4">DUF3617 domain-containing protein</fullName>
    </recommendedName>
</protein>
<sequence>MKIRITTLTLVACLSATPLQAQVIDPGLWEITSPNMEIDGWKMPSVPEILGSLPQEQRQNMEGILRQRGVELAGQDVRVCLTREQVEANELPLQDPQSGCRQQITDRNASAWKFRFECPDTRGTGEARFISSKEFQTTIDSTFTTGNVERSGKVETHSRWLQADCGAVKPVQ</sequence>
<comment type="caution">
    <text evidence="2">The sequence shown here is derived from an EMBL/GenBank/DDBJ whole genome shotgun (WGS) entry which is preliminary data.</text>
</comment>
<dbReference type="AlphaFoldDB" id="A0A839T6A4"/>
<gene>
    <name evidence="2" type="ORF">FHR87_001608</name>
</gene>
<keyword evidence="3" id="KW-1185">Reference proteome</keyword>
<feature type="chain" id="PRO_5032770290" description="DUF3617 domain-containing protein" evidence="1">
    <location>
        <begin position="22"/>
        <end position="172"/>
    </location>
</feature>
<dbReference type="InterPro" id="IPR022061">
    <property type="entry name" value="DUF3617"/>
</dbReference>
<evidence type="ECO:0000313" key="3">
    <source>
        <dbReference type="Proteomes" id="UP000549250"/>
    </source>
</evidence>
<keyword evidence="1" id="KW-0732">Signal</keyword>
<dbReference type="EMBL" id="JACHXI010000006">
    <property type="protein sequence ID" value="MBB3103213.1"/>
    <property type="molecule type" value="Genomic_DNA"/>
</dbReference>
<name>A0A839T6A4_AZOMA</name>